<keyword evidence="4" id="KW-1185">Reference proteome</keyword>
<dbReference type="InterPro" id="IPR004378">
    <property type="entry name" value="F420H2_quin_Rdtase"/>
</dbReference>
<comment type="similarity">
    <text evidence="1">Belongs to the F420H(2)-dependent quinone reductase family.</text>
</comment>
<dbReference type="Proteomes" id="UP001523369">
    <property type="component" value="Unassembled WGS sequence"/>
</dbReference>
<gene>
    <name evidence="3" type="ORF">M1L60_10875</name>
</gene>
<protein>
    <submittedName>
        <fullName evidence="3">Nitroreductase family deazaflavin-dependent oxidoreductase</fullName>
    </submittedName>
</protein>
<evidence type="ECO:0000313" key="4">
    <source>
        <dbReference type="Proteomes" id="UP001523369"/>
    </source>
</evidence>
<dbReference type="InterPro" id="IPR012349">
    <property type="entry name" value="Split_barrel_FMN-bd"/>
</dbReference>
<dbReference type="PANTHER" id="PTHR39428:SF1">
    <property type="entry name" value="F420H(2)-DEPENDENT QUINONE REDUCTASE RV1261C"/>
    <property type="match status" value="1"/>
</dbReference>
<dbReference type="PANTHER" id="PTHR39428">
    <property type="entry name" value="F420H(2)-DEPENDENT QUINONE REDUCTASE RV1261C"/>
    <property type="match status" value="1"/>
</dbReference>
<reference evidence="3 4" key="1">
    <citation type="submission" date="2022-06" db="EMBL/GenBank/DDBJ databases">
        <title>New Species of the Genus Actinoplanes, ActinopZanes ferrugineus.</title>
        <authorList>
            <person name="Ding P."/>
        </authorList>
    </citation>
    <scope>NUCLEOTIDE SEQUENCE [LARGE SCALE GENOMIC DNA]</scope>
    <source>
        <strain evidence="3 4">TRM88003</strain>
    </source>
</reference>
<name>A0ABT1DJT1_9ACTN</name>
<dbReference type="EMBL" id="JAMYJR010000010">
    <property type="protein sequence ID" value="MCO8271096.1"/>
    <property type="molecule type" value="Genomic_DNA"/>
</dbReference>
<evidence type="ECO:0000256" key="2">
    <source>
        <dbReference type="ARBA" id="ARBA00049106"/>
    </source>
</evidence>
<comment type="catalytic activity">
    <reaction evidence="2">
        <text>oxidized coenzyme F420-(gamma-L-Glu)(n) + a quinol + H(+) = reduced coenzyme F420-(gamma-L-Glu)(n) + a quinone</text>
        <dbReference type="Rhea" id="RHEA:39663"/>
        <dbReference type="Rhea" id="RHEA-COMP:12939"/>
        <dbReference type="Rhea" id="RHEA-COMP:14378"/>
        <dbReference type="ChEBI" id="CHEBI:15378"/>
        <dbReference type="ChEBI" id="CHEBI:24646"/>
        <dbReference type="ChEBI" id="CHEBI:132124"/>
        <dbReference type="ChEBI" id="CHEBI:133980"/>
        <dbReference type="ChEBI" id="CHEBI:139511"/>
    </reaction>
</comment>
<comment type="caution">
    <text evidence="3">The sequence shown here is derived from an EMBL/GenBank/DDBJ whole genome shotgun (WGS) entry which is preliminary data.</text>
</comment>
<proteinExistence type="inferred from homology"/>
<dbReference type="NCBIfam" id="TIGR00026">
    <property type="entry name" value="hi_GC_TIGR00026"/>
    <property type="match status" value="1"/>
</dbReference>
<evidence type="ECO:0000256" key="1">
    <source>
        <dbReference type="ARBA" id="ARBA00008710"/>
    </source>
</evidence>
<sequence length="136" mass="15485">MAWAVHRGILRVSGGRLGLRRPRGGKWGALRLTTVGRRSGQPRQVILAYFEDGADLVLMSMNGWHEGHPAWWLNLRDAPEATVELGRERRAVRARVAEGEERARLWERWRTFDKDLDAYAALRSTEAVVVVLEARS</sequence>
<dbReference type="RefSeq" id="WP_253237230.1">
    <property type="nucleotide sequence ID" value="NZ_JAMYJR010000010.1"/>
</dbReference>
<dbReference type="SUPFAM" id="SSF50475">
    <property type="entry name" value="FMN-binding split barrel"/>
    <property type="match status" value="1"/>
</dbReference>
<dbReference type="Gene3D" id="2.30.110.10">
    <property type="entry name" value="Electron Transport, Fmn-binding Protein, Chain A"/>
    <property type="match status" value="1"/>
</dbReference>
<dbReference type="Pfam" id="PF04075">
    <property type="entry name" value="F420H2_quin_red"/>
    <property type="match status" value="1"/>
</dbReference>
<evidence type="ECO:0000313" key="3">
    <source>
        <dbReference type="EMBL" id="MCO8271096.1"/>
    </source>
</evidence>
<accession>A0ABT1DJT1</accession>
<organism evidence="3 4">
    <name type="scientific">Paractinoplanes aksuensis</name>
    <dbReference type="NCBI Taxonomy" id="2939490"/>
    <lineage>
        <taxon>Bacteria</taxon>
        <taxon>Bacillati</taxon>
        <taxon>Actinomycetota</taxon>
        <taxon>Actinomycetes</taxon>
        <taxon>Micromonosporales</taxon>
        <taxon>Micromonosporaceae</taxon>
        <taxon>Paractinoplanes</taxon>
    </lineage>
</organism>